<dbReference type="InterPro" id="IPR051783">
    <property type="entry name" value="NAD(P)-dependent_oxidoreduct"/>
</dbReference>
<comment type="caution">
    <text evidence="2">The sequence shown here is derived from an EMBL/GenBank/DDBJ whole genome shotgun (WGS) entry which is preliminary data.</text>
</comment>
<reference evidence="2 3" key="1">
    <citation type="submission" date="2020-10" db="EMBL/GenBank/DDBJ databases">
        <title>Mucilaginibacter mali sp. nov., isolated from rhizosphere soil of apple orchard.</title>
        <authorList>
            <person name="Lee J.-S."/>
            <person name="Kim H.S."/>
            <person name="Kim J.-S."/>
        </authorList>
    </citation>
    <scope>NUCLEOTIDE SEQUENCE [LARGE SCALE GENOMIC DNA]</scope>
    <source>
        <strain evidence="2 3">KCTC 23157</strain>
    </source>
</reference>
<organism evidence="2 3">
    <name type="scientific">Mucilaginibacter boryungensis</name>
    <dbReference type="NCBI Taxonomy" id="768480"/>
    <lineage>
        <taxon>Bacteria</taxon>
        <taxon>Pseudomonadati</taxon>
        <taxon>Bacteroidota</taxon>
        <taxon>Sphingobacteriia</taxon>
        <taxon>Sphingobacteriales</taxon>
        <taxon>Sphingobacteriaceae</taxon>
        <taxon>Mucilaginibacter</taxon>
    </lineage>
</organism>
<accession>A0ABR9XFE0</accession>
<proteinExistence type="predicted"/>
<dbReference type="RefSeq" id="WP_194105316.1">
    <property type="nucleotide sequence ID" value="NZ_JADFFM010000001.1"/>
</dbReference>
<keyword evidence="3" id="KW-1185">Reference proteome</keyword>
<dbReference type="InterPro" id="IPR016040">
    <property type="entry name" value="NAD(P)-bd_dom"/>
</dbReference>
<dbReference type="Proteomes" id="UP000632774">
    <property type="component" value="Unassembled WGS sequence"/>
</dbReference>
<feature type="domain" description="NAD(P)-binding" evidence="1">
    <location>
        <begin position="9"/>
        <end position="169"/>
    </location>
</feature>
<dbReference type="InterPro" id="IPR036291">
    <property type="entry name" value="NAD(P)-bd_dom_sf"/>
</dbReference>
<dbReference type="Pfam" id="PF13460">
    <property type="entry name" value="NAD_binding_10"/>
    <property type="match status" value="1"/>
</dbReference>
<evidence type="ECO:0000259" key="1">
    <source>
        <dbReference type="Pfam" id="PF13460"/>
    </source>
</evidence>
<name>A0ABR9XFE0_9SPHI</name>
<evidence type="ECO:0000313" key="2">
    <source>
        <dbReference type="EMBL" id="MBE9665936.1"/>
    </source>
</evidence>
<dbReference type="PANTHER" id="PTHR48079:SF6">
    <property type="entry name" value="NAD(P)-BINDING DOMAIN-CONTAINING PROTEIN-RELATED"/>
    <property type="match status" value="1"/>
</dbReference>
<sequence length="268" mass="29276">MTVSILGCGWFGRALATALIAKGITVKGSTTNNEKLQELAALGLQPYLVNFPGEQGNDPAFFDCDRMVVSIPPKFRKGEAEAFIPKIESIINAISRYGIKRVIYTSSTGVYGDNQGIVNELDEPKPEDESGRLLLQAEQAFQNQAGFKTTVIRFAGLVGPGRHPGRFFAGKKEVPNGSSPVNMVHLDDAVGIAVVVIEKAAWGQVFNACVPSHPTRAQFYTRFSRELNLPLPEFENGAANLKTIESVNVPTILGYRYKYDNWLNVVLG</sequence>
<protein>
    <submittedName>
        <fullName evidence="2">SDR family oxidoreductase</fullName>
    </submittedName>
</protein>
<dbReference type="CDD" id="cd05266">
    <property type="entry name" value="SDR_a4"/>
    <property type="match status" value="1"/>
</dbReference>
<dbReference type="Gene3D" id="3.40.50.720">
    <property type="entry name" value="NAD(P)-binding Rossmann-like Domain"/>
    <property type="match status" value="1"/>
</dbReference>
<dbReference type="SUPFAM" id="SSF51735">
    <property type="entry name" value="NAD(P)-binding Rossmann-fold domains"/>
    <property type="match status" value="1"/>
</dbReference>
<dbReference type="PANTHER" id="PTHR48079">
    <property type="entry name" value="PROTEIN YEEZ"/>
    <property type="match status" value="1"/>
</dbReference>
<gene>
    <name evidence="2" type="ORF">IRJ18_06150</name>
</gene>
<evidence type="ECO:0000313" key="3">
    <source>
        <dbReference type="Proteomes" id="UP000632774"/>
    </source>
</evidence>
<dbReference type="EMBL" id="JADFFM010000001">
    <property type="protein sequence ID" value="MBE9665936.1"/>
    <property type="molecule type" value="Genomic_DNA"/>
</dbReference>